<sequence>MKTASKLLYTIGLVFAYLGLVSCLIVTLVGGIWASGAMDEIAASVPTASGPIDGVPASVVGGVLLVVGIIATVLQLVVIICGHKCIKALNNGVVENWPHILAIVIGAVGGDIFFLIAGILGLIGENEN</sequence>
<name>A0A7M1XN03_9SPIR</name>
<keyword evidence="1" id="KW-0472">Membrane</keyword>
<dbReference type="PROSITE" id="PS51257">
    <property type="entry name" value="PROKAR_LIPOPROTEIN"/>
    <property type="match status" value="1"/>
</dbReference>
<dbReference type="Proteomes" id="UP000593591">
    <property type="component" value="Chromosome"/>
</dbReference>
<dbReference type="AlphaFoldDB" id="A0A7M1XN03"/>
<evidence type="ECO:0000313" key="2">
    <source>
        <dbReference type="EMBL" id="QOS39502.1"/>
    </source>
</evidence>
<feature type="transmembrane region" description="Helical" evidence="1">
    <location>
        <begin position="54"/>
        <end position="79"/>
    </location>
</feature>
<proteinExistence type="predicted"/>
<dbReference type="KEGG" id="trc:DYE49_03130"/>
<keyword evidence="1" id="KW-0812">Transmembrane</keyword>
<protein>
    <recommendedName>
        <fullName evidence="4">DUF4064 domain-containing protein</fullName>
    </recommendedName>
</protein>
<feature type="transmembrane region" description="Helical" evidence="1">
    <location>
        <begin position="7"/>
        <end position="34"/>
    </location>
</feature>
<evidence type="ECO:0000256" key="1">
    <source>
        <dbReference type="SAM" id="Phobius"/>
    </source>
</evidence>
<evidence type="ECO:0008006" key="4">
    <source>
        <dbReference type="Google" id="ProtNLM"/>
    </source>
</evidence>
<evidence type="ECO:0000313" key="3">
    <source>
        <dbReference type="Proteomes" id="UP000593591"/>
    </source>
</evidence>
<gene>
    <name evidence="2" type="ORF">DYE49_03130</name>
</gene>
<reference evidence="2 3" key="1">
    <citation type="submission" date="2018-08" db="EMBL/GenBank/DDBJ databases">
        <title>The first complete genome of Treponema rectale (CHPAT), a commensal spirochete of the bovine rectum.</title>
        <authorList>
            <person name="Staton G.J."/>
            <person name="Clegg S.R."/>
            <person name="Carter S.D."/>
            <person name="Radford A.D."/>
            <person name="Darby A."/>
            <person name="Hall N."/>
            <person name="Birtles R.J."/>
            <person name="Evans N.J."/>
        </authorList>
    </citation>
    <scope>NUCLEOTIDE SEQUENCE [LARGE SCALE GENOMIC DNA]</scope>
    <source>
        <strain evidence="2 3">CHPA</strain>
    </source>
</reference>
<keyword evidence="1" id="KW-1133">Transmembrane helix</keyword>
<dbReference type="EMBL" id="CP031517">
    <property type="protein sequence ID" value="QOS39502.1"/>
    <property type="molecule type" value="Genomic_DNA"/>
</dbReference>
<accession>A0A7M1XN03</accession>
<organism evidence="2 3">
    <name type="scientific">Treponema rectale</name>
    <dbReference type="NCBI Taxonomy" id="744512"/>
    <lineage>
        <taxon>Bacteria</taxon>
        <taxon>Pseudomonadati</taxon>
        <taxon>Spirochaetota</taxon>
        <taxon>Spirochaetia</taxon>
        <taxon>Spirochaetales</taxon>
        <taxon>Treponemataceae</taxon>
        <taxon>Treponema</taxon>
    </lineage>
</organism>
<feature type="transmembrane region" description="Helical" evidence="1">
    <location>
        <begin position="100"/>
        <end position="123"/>
    </location>
</feature>